<comment type="subcellular location">
    <subcellularLocation>
        <location evidence="1">Cytoplasm</location>
    </subcellularLocation>
</comment>
<comment type="caution">
    <text evidence="5">The sequence shown here is derived from an EMBL/GenBank/DDBJ whole genome shotgun (WGS) entry which is preliminary data.</text>
</comment>
<accession>A0ABS5AFS1</accession>
<proteinExistence type="inferred from homology"/>
<evidence type="ECO:0000256" key="4">
    <source>
        <dbReference type="ARBA" id="ARBA00023186"/>
    </source>
</evidence>
<evidence type="ECO:0008006" key="7">
    <source>
        <dbReference type="Google" id="ProtNLM"/>
    </source>
</evidence>
<evidence type="ECO:0000256" key="1">
    <source>
        <dbReference type="ARBA" id="ARBA00004496"/>
    </source>
</evidence>
<gene>
    <name evidence="5" type="ORF">JOF53_003984</name>
</gene>
<sequence>MSHYVVQWVQLSTVEFLLLWDAEGLGERHLVLDVPGLGIDPEEGARRRAGAWGALRDRGLARRERAADEVAGLLGVLARPRRSVDGRIWLPGRHIRCLAAARGEIGALAVWQGESVWLSHIRGSAVAEAAVATAGELSAGPGRSVAVPRGVLHQAHAEAPGDDQAFIGTLVRGGVRRDDARVLADMLRTVAVHGQFGVEVERRRADRVVAFHGGPAGCYSQHTEREWTTVAPAGNRLLVGYLERLLSELD</sequence>
<keyword evidence="6" id="KW-1185">Reference proteome</keyword>
<dbReference type="RefSeq" id="WP_209707173.1">
    <property type="nucleotide sequence ID" value="NZ_JAGIOO010000001.1"/>
</dbReference>
<comment type="similarity">
    <text evidence="2">Belongs to the EspG family.</text>
</comment>
<keyword evidence="3" id="KW-0963">Cytoplasm</keyword>
<evidence type="ECO:0000313" key="5">
    <source>
        <dbReference type="EMBL" id="MBP2475112.1"/>
    </source>
</evidence>
<dbReference type="Pfam" id="PF14011">
    <property type="entry name" value="ESX-1_EspG"/>
    <property type="match status" value="1"/>
</dbReference>
<name>A0ABS5AFS1_9PSEU</name>
<evidence type="ECO:0000256" key="3">
    <source>
        <dbReference type="ARBA" id="ARBA00022490"/>
    </source>
</evidence>
<dbReference type="Proteomes" id="UP001519363">
    <property type="component" value="Unassembled WGS sequence"/>
</dbReference>
<protein>
    <recommendedName>
        <fullName evidence="7">ESX secretion-associated protein EspG</fullName>
    </recommendedName>
</protein>
<evidence type="ECO:0000256" key="2">
    <source>
        <dbReference type="ARBA" id="ARBA00006411"/>
    </source>
</evidence>
<dbReference type="InterPro" id="IPR025734">
    <property type="entry name" value="EspG"/>
</dbReference>
<dbReference type="EMBL" id="JAGIOO010000001">
    <property type="protein sequence ID" value="MBP2475112.1"/>
    <property type="molecule type" value="Genomic_DNA"/>
</dbReference>
<keyword evidence="4" id="KW-0143">Chaperone</keyword>
<evidence type="ECO:0000313" key="6">
    <source>
        <dbReference type="Proteomes" id="UP001519363"/>
    </source>
</evidence>
<organism evidence="5 6">
    <name type="scientific">Crossiella equi</name>
    <dbReference type="NCBI Taxonomy" id="130796"/>
    <lineage>
        <taxon>Bacteria</taxon>
        <taxon>Bacillati</taxon>
        <taxon>Actinomycetota</taxon>
        <taxon>Actinomycetes</taxon>
        <taxon>Pseudonocardiales</taxon>
        <taxon>Pseudonocardiaceae</taxon>
        <taxon>Crossiella</taxon>
    </lineage>
</organism>
<reference evidence="5 6" key="1">
    <citation type="submission" date="2021-03" db="EMBL/GenBank/DDBJ databases">
        <title>Sequencing the genomes of 1000 actinobacteria strains.</title>
        <authorList>
            <person name="Klenk H.-P."/>
        </authorList>
    </citation>
    <scope>NUCLEOTIDE SEQUENCE [LARGE SCALE GENOMIC DNA]</scope>
    <source>
        <strain evidence="5 6">DSM 44580</strain>
    </source>
</reference>